<evidence type="ECO:0000313" key="6">
    <source>
        <dbReference type="EMBL" id="MFD2233468.1"/>
    </source>
</evidence>
<comment type="caution">
    <text evidence="6">The sequence shown here is derived from an EMBL/GenBank/DDBJ whole genome shotgun (WGS) entry which is preliminary data.</text>
</comment>
<dbReference type="CDD" id="cd07720">
    <property type="entry name" value="OPHC2-like_MBL-fold"/>
    <property type="match status" value="1"/>
</dbReference>
<sequence>MSVSPFPHCRIGDLTLTAIGDGDLAIGLDLLSGIAPDEAAHRQAAAGQVPPGSIHLNAYLVQGGGRALLIDAGAGTARPGCGGLAGGLAGLGLTPADIDAVLLTHAHPDHVGGLIDADGTAAFPRAELLVPAAELAFWRDEAHLARADERQRGQFRLARQAFAAYQARLRPIGAGALFAGLEAVPLPGHTAGHGGYLIEGGGQSLLVWGDLVHFPAIQIPRPAVSIRFDQDPVLAVATRARLLDRLAADHTLVAGMHLGAAGFGWIEPGRDGLALRYRPLEPA</sequence>
<comment type="similarity">
    <text evidence="1">Belongs to the metallo-beta-lactamase superfamily.</text>
</comment>
<organism evidence="6 7">
    <name type="scientific">Phaeospirillum tilakii</name>
    <dbReference type="NCBI Taxonomy" id="741673"/>
    <lineage>
        <taxon>Bacteria</taxon>
        <taxon>Pseudomonadati</taxon>
        <taxon>Pseudomonadota</taxon>
        <taxon>Alphaproteobacteria</taxon>
        <taxon>Rhodospirillales</taxon>
        <taxon>Rhodospirillaceae</taxon>
        <taxon>Phaeospirillum</taxon>
    </lineage>
</organism>
<protein>
    <submittedName>
        <fullName evidence="6">MBL fold metallo-hydrolase</fullName>
    </submittedName>
</protein>
<name>A0ABW5CBS3_9PROT</name>
<accession>A0ABW5CBS3</accession>
<dbReference type="EMBL" id="JBHUIY010000009">
    <property type="protein sequence ID" value="MFD2233468.1"/>
    <property type="molecule type" value="Genomic_DNA"/>
</dbReference>
<dbReference type="InterPro" id="IPR036866">
    <property type="entry name" value="RibonucZ/Hydroxyglut_hydro"/>
</dbReference>
<keyword evidence="2" id="KW-0479">Metal-binding</keyword>
<dbReference type="SUPFAM" id="SSF56281">
    <property type="entry name" value="Metallo-hydrolase/oxidoreductase"/>
    <property type="match status" value="1"/>
</dbReference>
<keyword evidence="4" id="KW-0862">Zinc</keyword>
<dbReference type="PANTHER" id="PTHR42978:SF6">
    <property type="entry name" value="QUORUM-QUENCHING LACTONASE YTNP-RELATED"/>
    <property type="match status" value="1"/>
</dbReference>
<keyword evidence="3" id="KW-0378">Hydrolase</keyword>
<evidence type="ECO:0000256" key="4">
    <source>
        <dbReference type="ARBA" id="ARBA00022833"/>
    </source>
</evidence>
<dbReference type="Pfam" id="PF00753">
    <property type="entry name" value="Lactamase_B"/>
    <property type="match status" value="1"/>
</dbReference>
<dbReference type="PANTHER" id="PTHR42978">
    <property type="entry name" value="QUORUM-QUENCHING LACTONASE YTNP-RELATED-RELATED"/>
    <property type="match status" value="1"/>
</dbReference>
<feature type="domain" description="Metallo-beta-lactamase" evidence="5">
    <location>
        <begin position="55"/>
        <end position="257"/>
    </location>
</feature>
<dbReference type="InterPro" id="IPR001279">
    <property type="entry name" value="Metallo-B-lactamas"/>
</dbReference>
<evidence type="ECO:0000256" key="2">
    <source>
        <dbReference type="ARBA" id="ARBA00022723"/>
    </source>
</evidence>
<dbReference type="InterPro" id="IPR051013">
    <property type="entry name" value="MBL_superfamily_lactonases"/>
</dbReference>
<evidence type="ECO:0000259" key="5">
    <source>
        <dbReference type="SMART" id="SM00849"/>
    </source>
</evidence>
<reference evidence="7" key="1">
    <citation type="journal article" date="2019" name="Int. J. Syst. Evol. Microbiol.">
        <title>The Global Catalogue of Microorganisms (GCM) 10K type strain sequencing project: providing services to taxonomists for standard genome sequencing and annotation.</title>
        <authorList>
            <consortium name="The Broad Institute Genomics Platform"/>
            <consortium name="The Broad Institute Genome Sequencing Center for Infectious Disease"/>
            <person name="Wu L."/>
            <person name="Ma J."/>
        </authorList>
    </citation>
    <scope>NUCLEOTIDE SEQUENCE [LARGE SCALE GENOMIC DNA]</scope>
    <source>
        <strain evidence="7">KCTC 15012</strain>
    </source>
</reference>
<dbReference type="Gene3D" id="3.60.15.10">
    <property type="entry name" value="Ribonuclease Z/Hydroxyacylglutathione hydrolase-like"/>
    <property type="match status" value="1"/>
</dbReference>
<dbReference type="Proteomes" id="UP001597296">
    <property type="component" value="Unassembled WGS sequence"/>
</dbReference>
<keyword evidence="7" id="KW-1185">Reference proteome</keyword>
<evidence type="ECO:0000313" key="7">
    <source>
        <dbReference type="Proteomes" id="UP001597296"/>
    </source>
</evidence>
<gene>
    <name evidence="6" type="ORF">ACFSNB_06595</name>
</gene>
<dbReference type="SMART" id="SM00849">
    <property type="entry name" value="Lactamase_B"/>
    <property type="match status" value="1"/>
</dbReference>
<proteinExistence type="inferred from homology"/>
<dbReference type="RefSeq" id="WP_377315241.1">
    <property type="nucleotide sequence ID" value="NZ_JBHUIY010000009.1"/>
</dbReference>
<evidence type="ECO:0000256" key="3">
    <source>
        <dbReference type="ARBA" id="ARBA00022801"/>
    </source>
</evidence>
<evidence type="ECO:0000256" key="1">
    <source>
        <dbReference type="ARBA" id="ARBA00007749"/>
    </source>
</evidence>